<dbReference type="InterPro" id="IPR036986">
    <property type="entry name" value="S4_RNA-bd_sf"/>
</dbReference>
<evidence type="ECO:0000256" key="2">
    <source>
        <dbReference type="ARBA" id="ARBA00022730"/>
    </source>
</evidence>
<evidence type="ECO:0000256" key="1">
    <source>
        <dbReference type="ARBA" id="ARBA00007465"/>
    </source>
</evidence>
<evidence type="ECO:0000313" key="11">
    <source>
        <dbReference type="EMBL" id="AXV09124.1"/>
    </source>
</evidence>
<dbReference type="PANTHER" id="PTHR11831">
    <property type="entry name" value="30S 40S RIBOSOMAL PROTEIN"/>
    <property type="match status" value="1"/>
</dbReference>
<dbReference type="GO" id="GO:0015935">
    <property type="term" value="C:small ribosomal subunit"/>
    <property type="evidence" value="ECO:0007669"/>
    <property type="project" value="InterPro"/>
</dbReference>
<dbReference type="AlphaFoldDB" id="A0A346Y3S7"/>
<dbReference type="Pfam" id="PF01479">
    <property type="entry name" value="S4"/>
    <property type="match status" value="1"/>
</dbReference>
<evidence type="ECO:0000256" key="7">
    <source>
        <dbReference type="HAMAP-Rule" id="MF_01306"/>
    </source>
</evidence>
<keyword evidence="4 7" id="KW-0689">Ribosomal protein</keyword>
<dbReference type="Pfam" id="PF00163">
    <property type="entry name" value="Ribosomal_S4"/>
    <property type="match status" value="1"/>
</dbReference>
<dbReference type="PROSITE" id="PS50889">
    <property type="entry name" value="S4"/>
    <property type="match status" value="1"/>
</dbReference>
<dbReference type="NCBIfam" id="TIGR01017">
    <property type="entry name" value="rpsD_bact"/>
    <property type="match status" value="1"/>
</dbReference>
<dbReference type="Gene3D" id="3.10.290.10">
    <property type="entry name" value="RNA-binding S4 domain"/>
    <property type="match status" value="1"/>
</dbReference>
<sequence length="204" mass="23676">MARYTGPIAKQSRRERTVLHANLKSARALEKRPYPPGEHGRGRIKESEYLLQLREKQKARRIYGVLERQFRNYYDRASRSQGLTGENLLVALEMRLDNVVFRGGLARTRREARQLVNHKHFKVNGRTVNIPSYEVRVGDVITLRERSRNIVPVIGALELLGTRNQPGWVSLDQDKRQISVLSQPERKQIDVPVQEQLIVELYSK</sequence>
<name>A0A346Y3S7_9ACTN</name>
<keyword evidence="5 7" id="KW-0687">Ribonucleoprotein</keyword>
<dbReference type="SMART" id="SM00363">
    <property type="entry name" value="S4"/>
    <property type="match status" value="1"/>
</dbReference>
<dbReference type="GO" id="GO:0006412">
    <property type="term" value="P:translation"/>
    <property type="evidence" value="ECO:0007669"/>
    <property type="project" value="UniProtKB-UniRule"/>
</dbReference>
<keyword evidence="3 7" id="KW-0694">RNA-binding</keyword>
<evidence type="ECO:0000256" key="4">
    <source>
        <dbReference type="ARBA" id="ARBA00022980"/>
    </source>
</evidence>
<dbReference type="GO" id="GO:0042274">
    <property type="term" value="P:ribosomal small subunit biogenesis"/>
    <property type="evidence" value="ECO:0007669"/>
    <property type="project" value="TreeGrafter"/>
</dbReference>
<dbReference type="NCBIfam" id="NF003717">
    <property type="entry name" value="PRK05327.1"/>
    <property type="match status" value="1"/>
</dbReference>
<dbReference type="PANTHER" id="PTHR11831:SF4">
    <property type="entry name" value="SMALL RIBOSOMAL SUBUNIT PROTEIN US4M"/>
    <property type="match status" value="1"/>
</dbReference>
<evidence type="ECO:0000259" key="9">
    <source>
        <dbReference type="SMART" id="SM00363"/>
    </source>
</evidence>
<comment type="subunit">
    <text evidence="7">Part of the 30S ribosomal subunit. Contacts protein S5. The interaction surface between S4 and S5 is involved in control of translational fidelity.</text>
</comment>
<dbReference type="EMBL" id="CP031165">
    <property type="protein sequence ID" value="AXV09124.1"/>
    <property type="molecule type" value="Genomic_DNA"/>
</dbReference>
<dbReference type="SUPFAM" id="SSF55174">
    <property type="entry name" value="Alpha-L RNA-binding motif"/>
    <property type="match status" value="1"/>
</dbReference>
<keyword evidence="2 7" id="KW-0699">rRNA-binding</keyword>
<dbReference type="InterPro" id="IPR018079">
    <property type="entry name" value="Ribosomal_uS4_CS"/>
</dbReference>
<protein>
    <recommendedName>
        <fullName evidence="6 7">Small ribosomal subunit protein uS4</fullName>
    </recommendedName>
</protein>
<evidence type="ECO:0000256" key="8">
    <source>
        <dbReference type="RuleBase" id="RU003699"/>
    </source>
</evidence>
<evidence type="ECO:0000256" key="3">
    <source>
        <dbReference type="ARBA" id="ARBA00022884"/>
    </source>
</evidence>
<dbReference type="InterPro" id="IPR022801">
    <property type="entry name" value="Ribosomal_uS4"/>
</dbReference>
<dbReference type="Gene3D" id="1.10.1050.10">
    <property type="entry name" value="Ribosomal Protein S4 Delta 41, Chain A, domain 1"/>
    <property type="match status" value="1"/>
</dbReference>
<dbReference type="InterPro" id="IPR002942">
    <property type="entry name" value="S4_RNA-bd"/>
</dbReference>
<dbReference type="HAMAP" id="MF_01306_B">
    <property type="entry name" value="Ribosomal_uS4_B"/>
    <property type="match status" value="1"/>
</dbReference>
<accession>A0A346Y3S7</accession>
<reference evidence="11 12" key="1">
    <citation type="submission" date="2018-09" db="EMBL/GenBank/DDBJ databases">
        <title>Complete genome sequence of Euzebya sp. DY32-46 isolated from seawater of Pacific Ocean.</title>
        <authorList>
            <person name="Xu L."/>
            <person name="Wu Y.-H."/>
            <person name="Xu X.-W."/>
        </authorList>
    </citation>
    <scope>NUCLEOTIDE SEQUENCE [LARGE SCALE GENOMIC DNA]</scope>
    <source>
        <strain evidence="11 12">DY32-46</strain>
    </source>
</reference>
<dbReference type="RefSeq" id="WP_114593361.1">
    <property type="nucleotide sequence ID" value="NZ_CAXIBR010000021.1"/>
</dbReference>
<feature type="domain" description="RNA-binding S4" evidence="9">
    <location>
        <begin position="94"/>
        <end position="158"/>
    </location>
</feature>
<comment type="similarity">
    <text evidence="1 7 8">Belongs to the universal ribosomal protein uS4 family.</text>
</comment>
<organism evidence="11 12">
    <name type="scientific">Euzebya pacifica</name>
    <dbReference type="NCBI Taxonomy" id="1608957"/>
    <lineage>
        <taxon>Bacteria</taxon>
        <taxon>Bacillati</taxon>
        <taxon>Actinomycetota</taxon>
        <taxon>Nitriliruptoria</taxon>
        <taxon>Euzebyales</taxon>
    </lineage>
</organism>
<dbReference type="FunFam" id="3.10.290.10:FF:000001">
    <property type="entry name" value="30S ribosomal protein S4"/>
    <property type="match status" value="1"/>
</dbReference>
<gene>
    <name evidence="7" type="primary">rpsD</name>
    <name evidence="11" type="ORF">DVS28_a4459</name>
</gene>
<dbReference type="GO" id="GO:0003735">
    <property type="term" value="F:structural constituent of ribosome"/>
    <property type="evidence" value="ECO:0007669"/>
    <property type="project" value="InterPro"/>
</dbReference>
<dbReference type="Proteomes" id="UP000264006">
    <property type="component" value="Chromosome"/>
</dbReference>
<evidence type="ECO:0000256" key="5">
    <source>
        <dbReference type="ARBA" id="ARBA00023274"/>
    </source>
</evidence>
<dbReference type="CDD" id="cd00165">
    <property type="entry name" value="S4"/>
    <property type="match status" value="1"/>
</dbReference>
<dbReference type="GO" id="GO:0019843">
    <property type="term" value="F:rRNA binding"/>
    <property type="evidence" value="ECO:0007669"/>
    <property type="project" value="UniProtKB-UniRule"/>
</dbReference>
<feature type="domain" description="Small ribosomal subunit protein uS4 N-terminal" evidence="10">
    <location>
        <begin position="3"/>
        <end position="93"/>
    </location>
</feature>
<dbReference type="KEGG" id="euz:DVS28_a4459"/>
<keyword evidence="12" id="KW-1185">Reference proteome</keyword>
<proteinExistence type="inferred from homology"/>
<dbReference type="OrthoDB" id="9803672at2"/>
<evidence type="ECO:0000313" key="12">
    <source>
        <dbReference type="Proteomes" id="UP000264006"/>
    </source>
</evidence>
<evidence type="ECO:0000256" key="6">
    <source>
        <dbReference type="ARBA" id="ARBA00035254"/>
    </source>
</evidence>
<evidence type="ECO:0000259" key="10">
    <source>
        <dbReference type="SMART" id="SM01390"/>
    </source>
</evidence>
<dbReference type="InterPro" id="IPR001912">
    <property type="entry name" value="Ribosomal_uS4_N"/>
</dbReference>
<dbReference type="InterPro" id="IPR005709">
    <property type="entry name" value="Ribosomal_uS4_bac-type"/>
</dbReference>
<dbReference type="PROSITE" id="PS00632">
    <property type="entry name" value="RIBOSOMAL_S4"/>
    <property type="match status" value="1"/>
</dbReference>
<comment type="function">
    <text evidence="7">With S5 and S12 plays an important role in translational accuracy.</text>
</comment>
<dbReference type="SMART" id="SM01390">
    <property type="entry name" value="Ribosomal_S4"/>
    <property type="match status" value="1"/>
</dbReference>
<comment type="function">
    <text evidence="7">One of the primary rRNA binding proteins, it binds directly to 16S rRNA where it nucleates assembly of the body of the 30S subunit.</text>
</comment>